<evidence type="ECO:0008006" key="2">
    <source>
        <dbReference type="Google" id="ProtNLM"/>
    </source>
</evidence>
<evidence type="ECO:0000313" key="1">
    <source>
        <dbReference type="EMBL" id="XBJ29604.1"/>
    </source>
</evidence>
<protein>
    <recommendedName>
        <fullName evidence="2">SIMPL domain-containing protein</fullName>
    </recommendedName>
</protein>
<organism evidence="1">
    <name type="scientific">Campylobacter sp. CCS1377</name>
    <dbReference type="NCBI Taxonomy" id="3158229"/>
    <lineage>
        <taxon>Bacteria</taxon>
        <taxon>Pseudomonadati</taxon>
        <taxon>Campylobacterota</taxon>
        <taxon>Epsilonproteobacteria</taxon>
        <taxon>Campylobacterales</taxon>
        <taxon>Campylobacteraceae</taxon>
        <taxon>Campylobacter</taxon>
    </lineage>
</organism>
<dbReference type="RefSeq" id="WP_134237678.1">
    <property type="nucleotide sequence ID" value="NZ_CP155620.1"/>
</dbReference>
<accession>A0AAU7E7Z3</accession>
<name>A0AAU7E7Z3_9BACT</name>
<sequence length="251" mass="28342">MQNFFKGLGIGLLCLLFFVAGVIFNVQFLKTKDDKLILQRQIEVSNKLSPSTFKAILNLNASEILSQKSVLENEDKASISQTFKELLERAQKDKICVGGAYSIEPTFLYKEGLQIPKGQRLNASFECEFSKDKLEIYNAFINDVDKILQNNTLIRMSIPALQASFAKEELDKNQEVLYNEALKKALTYEKYYSTNLQKRCALQALNLNANTGLRPYAIKSAEVGNDNFGASLPLVKEEEQSLRVNLTFVCE</sequence>
<proteinExistence type="predicted"/>
<gene>
    <name evidence="1" type="ORF">AAH949_01855</name>
</gene>
<reference evidence="1" key="1">
    <citation type="submission" date="2024-05" db="EMBL/GenBank/DDBJ databases">
        <title>Campylobacter coli isolated from environmental waters in Slovenia.</title>
        <authorList>
            <person name="Zautner A.E."/>
            <person name="Bunk B."/>
            <person name="Riedel T."/>
            <person name="Sproeer C."/>
        </authorList>
    </citation>
    <scope>NUCLEOTIDE SEQUENCE</scope>
    <source>
        <strain evidence="1">CCS1377</strain>
    </source>
</reference>
<dbReference type="EMBL" id="CP155620">
    <property type="protein sequence ID" value="XBJ29604.1"/>
    <property type="molecule type" value="Genomic_DNA"/>
</dbReference>
<dbReference type="AlphaFoldDB" id="A0AAU7E7Z3"/>